<evidence type="ECO:0000256" key="1">
    <source>
        <dbReference type="SAM" id="MobiDB-lite"/>
    </source>
</evidence>
<protein>
    <submittedName>
        <fullName evidence="2">Putative repeat protein (TIGR03843 family)</fullName>
    </submittedName>
</protein>
<proteinExistence type="predicted"/>
<feature type="compositionally biased region" description="Acidic residues" evidence="1">
    <location>
        <begin position="19"/>
        <end position="48"/>
    </location>
</feature>
<sequence>MTRPADEPDDDVVVEWVEADLEDDDGDDFGGDDFGGDDFDGDDGDGDDGDVRTLDPTAFDHGDRRAPDGPAEVDVLLREGVLDMEGRLLDASNVTLVGAIRTDTLAATCVYKPVAGERPLWDFPDGTLAGREISAHLVSEATGWSIVPPTVLRDGPFGTGMVQLWMDGDPGIDLAEFVRRDDPALRRMAVFDAVVNNADRKGGHIIPMPDGHVYGVDHGICFSVDPKLRTLLWQWAGRPIPIALLEVLERLAEDLRGDLGEQLHQHLTRREVHRTQQRVAQLLRTGLHPQPSGDWPALPWPPF</sequence>
<dbReference type="EMBL" id="VLKF01000001">
    <property type="protein sequence ID" value="TWH72866.1"/>
    <property type="molecule type" value="Genomic_DNA"/>
</dbReference>
<gene>
    <name evidence="2" type="ORF">JD78_01388</name>
</gene>
<feature type="compositionally biased region" description="Basic and acidic residues" evidence="1">
    <location>
        <begin position="49"/>
        <end position="67"/>
    </location>
</feature>
<evidence type="ECO:0000313" key="2">
    <source>
        <dbReference type="EMBL" id="TWH72866.1"/>
    </source>
</evidence>
<dbReference type="OrthoDB" id="3423180at2"/>
<dbReference type="RefSeq" id="WP_153361124.1">
    <property type="nucleotide sequence ID" value="NZ_JABGDC010000116.1"/>
</dbReference>
<name>A0A562IPY2_9ACTN</name>
<organism evidence="2 3">
    <name type="scientific">Modestobacter roseus</name>
    <dbReference type="NCBI Taxonomy" id="1181884"/>
    <lineage>
        <taxon>Bacteria</taxon>
        <taxon>Bacillati</taxon>
        <taxon>Actinomycetota</taxon>
        <taxon>Actinomycetes</taxon>
        <taxon>Geodermatophilales</taxon>
        <taxon>Geodermatophilaceae</taxon>
        <taxon>Modestobacter</taxon>
    </lineage>
</organism>
<evidence type="ECO:0000313" key="3">
    <source>
        <dbReference type="Proteomes" id="UP000321490"/>
    </source>
</evidence>
<accession>A0A562IPY2</accession>
<dbReference type="NCBIfam" id="TIGR03843">
    <property type="entry name" value="SCO1664 family protein"/>
    <property type="match status" value="1"/>
</dbReference>
<dbReference type="Proteomes" id="UP000321490">
    <property type="component" value="Unassembled WGS sequence"/>
</dbReference>
<comment type="caution">
    <text evidence="2">The sequence shown here is derived from an EMBL/GenBank/DDBJ whole genome shotgun (WGS) entry which is preliminary data.</text>
</comment>
<keyword evidence="3" id="KW-1185">Reference proteome</keyword>
<feature type="region of interest" description="Disordered" evidence="1">
    <location>
        <begin position="19"/>
        <end position="70"/>
    </location>
</feature>
<dbReference type="InterPro" id="IPR022292">
    <property type="entry name" value="CHP03843"/>
</dbReference>
<reference evidence="2 3" key="1">
    <citation type="submission" date="2019-07" db="EMBL/GenBank/DDBJ databases">
        <title>R&amp;d 2014.</title>
        <authorList>
            <person name="Klenk H.-P."/>
        </authorList>
    </citation>
    <scope>NUCLEOTIDE SEQUENCE [LARGE SCALE GENOMIC DNA]</scope>
    <source>
        <strain evidence="2 3">DSM 45764</strain>
    </source>
</reference>
<dbReference type="AlphaFoldDB" id="A0A562IPY2"/>